<sequence length="273" mass="30379">MGDSIYQRGFVRHLSGAYLATAWPEVYAGLDVHLVRSGTRLRTQRKNELATMAQYETPPANARELRIGYGAASLAQSSIIDVMRRQFGVTHPRFDLPHFDPLPIRTTKPIAVVRPVTARREWLNAARNPEPGYICQAAQLLRQHFYVVSVADLEAGEEWLVGEAPDADLQLHHGELNVTQLLALVDQAAVVVGGVGWVVPAAICYGTPLYVVQGGCGAHNAARVITDHCMNLRRVGWARPDNYCLCGSMTHHCDKRISDFDRNFEVWLNENVL</sequence>
<reference evidence="1" key="1">
    <citation type="submission" date="2019-03" db="EMBL/GenBank/DDBJ databases">
        <title>Serratia marcescens strain N2 draft genome.</title>
        <authorList>
            <person name="Yassin A."/>
            <person name="El-Kenawy N."/>
            <person name="Youssef N.H."/>
        </authorList>
    </citation>
    <scope>NUCLEOTIDE SEQUENCE [LARGE SCALE GENOMIC DNA]</scope>
    <source>
        <strain evidence="1">N2</strain>
    </source>
</reference>
<accession>A0A9X8YSA5</accession>
<evidence type="ECO:0008006" key="2">
    <source>
        <dbReference type="Google" id="ProtNLM"/>
    </source>
</evidence>
<evidence type="ECO:0000313" key="1">
    <source>
        <dbReference type="EMBL" id="TFV56096.1"/>
    </source>
</evidence>
<proteinExistence type="predicted"/>
<comment type="caution">
    <text evidence="1">The sequence shown here is derived from an EMBL/GenBank/DDBJ whole genome shotgun (WGS) entry which is preliminary data.</text>
</comment>
<dbReference type="EMBL" id="SPSG01000023">
    <property type="protein sequence ID" value="TFV56096.1"/>
    <property type="molecule type" value="Genomic_DNA"/>
</dbReference>
<dbReference type="AlphaFoldDB" id="A0A9X8YSA5"/>
<protein>
    <recommendedName>
        <fullName evidence="2">Glycosyltransferase family 9 protein</fullName>
    </recommendedName>
</protein>
<organism evidence="1">
    <name type="scientific">Serratia marcescens</name>
    <dbReference type="NCBI Taxonomy" id="615"/>
    <lineage>
        <taxon>Bacteria</taxon>
        <taxon>Pseudomonadati</taxon>
        <taxon>Pseudomonadota</taxon>
        <taxon>Gammaproteobacteria</taxon>
        <taxon>Enterobacterales</taxon>
        <taxon>Yersiniaceae</taxon>
        <taxon>Serratia</taxon>
    </lineage>
</organism>
<gene>
    <name evidence="1" type="ORF">E0L31_00225</name>
</gene>
<name>A0A9X8YSA5_SERMA</name>